<gene>
    <name evidence="1" type="ORF">LLUC06_0993</name>
</gene>
<name>A0A1V0P1H2_LACLL</name>
<organism evidence="1 2">
    <name type="scientific">Lactococcus lactis subsp. lactis</name>
    <name type="common">Streptococcus lactis</name>
    <dbReference type="NCBI Taxonomy" id="1360"/>
    <lineage>
        <taxon>Bacteria</taxon>
        <taxon>Bacillati</taxon>
        <taxon>Bacillota</taxon>
        <taxon>Bacilli</taxon>
        <taxon>Lactobacillales</taxon>
        <taxon>Streptococcaceae</taxon>
        <taxon>Lactococcus</taxon>
    </lineage>
</organism>
<protein>
    <submittedName>
        <fullName evidence="1">Uncharacterized protein</fullName>
    </submittedName>
</protein>
<dbReference type="RefSeq" id="WP_039115098.1">
    <property type="nucleotide sequence ID" value="NZ_CP010050.1"/>
</dbReference>
<dbReference type="Pfam" id="PF25685">
    <property type="entry name" value="Skunalike_TailTerm"/>
    <property type="match status" value="1"/>
</dbReference>
<evidence type="ECO:0000313" key="1">
    <source>
        <dbReference type="EMBL" id="ARE20540.1"/>
    </source>
</evidence>
<proteinExistence type="predicted"/>
<reference evidence="1 2" key="1">
    <citation type="journal article" date="2017" name="BMC Genomics">
        <title>Comparative and functional genomics of the Lactococcus lactis taxon; insights into evolution and niche adaptation.</title>
        <authorList>
            <person name="Kelleher P."/>
            <person name="Bottacini F."/>
            <person name="Mahony J."/>
            <person name="Kilcawley K.N."/>
            <person name="van Sinderen D."/>
        </authorList>
    </citation>
    <scope>NUCLEOTIDE SEQUENCE [LARGE SCALE GENOMIC DNA]</scope>
    <source>
        <strain evidence="1 2">UC06</strain>
    </source>
</reference>
<sequence>MNNNLDIKAISEQLAKDVTDRVANFIEIQTKAEAQKASGRQKTFKAHGKTYTYARYSNTGQLARNLKIDKKGKYKVVHDGRRSDYSDGTYHGMYFLVEKRGESAIKKILKDAKSYTESTKL</sequence>
<dbReference type="InterPro" id="IPR057960">
    <property type="entry name" value="Skunalike_TailTerm"/>
</dbReference>
<accession>A0A1V0P1H2</accession>
<dbReference type="AlphaFoldDB" id="A0A1V0P1H2"/>
<dbReference type="EMBL" id="CP015902">
    <property type="protein sequence ID" value="ARE20540.1"/>
    <property type="molecule type" value="Genomic_DNA"/>
</dbReference>
<dbReference type="Proteomes" id="UP000192095">
    <property type="component" value="Chromosome"/>
</dbReference>
<evidence type="ECO:0000313" key="2">
    <source>
        <dbReference type="Proteomes" id="UP000192095"/>
    </source>
</evidence>